<dbReference type="OrthoDB" id="2136316at2"/>
<dbReference type="Proteomes" id="UP000028090">
    <property type="component" value="Unassembled WGS sequence"/>
</dbReference>
<dbReference type="Pfam" id="PF04397">
    <property type="entry name" value="LytTR"/>
    <property type="match status" value="1"/>
</dbReference>
<dbReference type="Gene3D" id="2.40.50.1020">
    <property type="entry name" value="LytTr DNA-binding domain"/>
    <property type="match status" value="1"/>
</dbReference>
<dbReference type="InterPro" id="IPR007492">
    <property type="entry name" value="LytTR_DNA-bd_dom"/>
</dbReference>
<reference evidence="3 5" key="2">
    <citation type="journal article" date="2016" name="Eur. J. Clin. Microbiol. Infect. Dis.">
        <title>Whole genome sequencing as a tool for phylogenetic analysis of clinical strains of Mitis group streptococci.</title>
        <authorList>
            <person name="Rasmussen L.H."/>
            <person name="Dargis R."/>
            <person name="Hojholt K."/>
            <person name="Christensen J.J."/>
            <person name="Skovgaard O."/>
            <person name="Justesen U.S."/>
            <person name="Rosenvinge F.S."/>
            <person name="Moser C."/>
            <person name="Lukjancenko O."/>
            <person name="Rasmussen S."/>
            <person name="Nielsen X.C."/>
        </authorList>
    </citation>
    <scope>NUCLEOTIDE SEQUENCE [LARGE SCALE GENOMIC DNA]</scope>
    <source>
        <strain evidence="3 5">OD_317805_11</strain>
    </source>
</reference>
<dbReference type="GO" id="GO:0000156">
    <property type="term" value="F:phosphorelay response regulator activity"/>
    <property type="evidence" value="ECO:0007669"/>
    <property type="project" value="InterPro"/>
</dbReference>
<dbReference type="PANTHER" id="PTHR37299">
    <property type="entry name" value="TRANSCRIPTIONAL REGULATOR-RELATED"/>
    <property type="match status" value="1"/>
</dbReference>
<dbReference type="EMBL" id="JPFU01000015">
    <property type="protein sequence ID" value="KEQ33720.1"/>
    <property type="molecule type" value="Genomic_DNA"/>
</dbReference>
<reference evidence="3" key="3">
    <citation type="submission" date="2017-04" db="EMBL/GenBank/DDBJ databases">
        <authorList>
            <person name="Afonso C.L."/>
            <person name="Miller P.J."/>
            <person name="Scott M.A."/>
            <person name="Spackman E."/>
            <person name="Goraichik I."/>
            <person name="Dimitrov K.M."/>
            <person name="Suarez D.L."/>
            <person name="Swayne D.E."/>
        </authorList>
    </citation>
    <scope>NUCLEOTIDE SEQUENCE</scope>
    <source>
        <strain evidence="3">OD_317805_11</strain>
    </source>
</reference>
<protein>
    <submittedName>
        <fullName evidence="2">LytTr DNA-binding domain protein</fullName>
    </submittedName>
    <submittedName>
        <fullName evidence="3">Transcriptional regulator</fullName>
    </submittedName>
</protein>
<dbReference type="PATRIC" id="fig|28037.95.peg.1892"/>
<evidence type="ECO:0000313" key="4">
    <source>
        <dbReference type="Proteomes" id="UP000028090"/>
    </source>
</evidence>
<dbReference type="Proteomes" id="UP000193517">
    <property type="component" value="Unassembled WGS sequence"/>
</dbReference>
<evidence type="ECO:0000313" key="2">
    <source>
        <dbReference type="EMBL" id="KEQ33720.1"/>
    </source>
</evidence>
<dbReference type="InterPro" id="IPR046947">
    <property type="entry name" value="LytR-like"/>
</dbReference>
<evidence type="ECO:0000259" key="1">
    <source>
        <dbReference type="PROSITE" id="PS50930"/>
    </source>
</evidence>
<organism evidence="2 4">
    <name type="scientific">Streptococcus mitis</name>
    <dbReference type="NCBI Taxonomy" id="28037"/>
    <lineage>
        <taxon>Bacteria</taxon>
        <taxon>Bacillati</taxon>
        <taxon>Bacillota</taxon>
        <taxon>Bacilli</taxon>
        <taxon>Lactobacillales</taxon>
        <taxon>Streptococcaceae</taxon>
        <taxon>Streptococcus</taxon>
        <taxon>Streptococcus mitis group</taxon>
    </lineage>
</organism>
<name>A0A081PSP7_STRMT</name>
<dbReference type="AlphaFoldDB" id="A0A081PSP7"/>
<dbReference type="GO" id="GO:0003677">
    <property type="term" value="F:DNA binding"/>
    <property type="evidence" value="ECO:0007669"/>
    <property type="project" value="UniProtKB-KW"/>
</dbReference>
<evidence type="ECO:0000313" key="3">
    <source>
        <dbReference type="EMBL" id="ORO99442.1"/>
    </source>
</evidence>
<gene>
    <name evidence="3" type="ORF">B7695_07840</name>
    <name evidence="2" type="ORF">SK629_1966</name>
</gene>
<proteinExistence type="predicted"/>
<dbReference type="RefSeq" id="WP_042901705.1">
    <property type="nucleotide sequence ID" value="NZ_JASGZY010000001.1"/>
</dbReference>
<keyword evidence="2" id="KW-0238">DNA-binding</keyword>
<sequence>MKIRFEMKAEFSEKDPHIVIQAAQLTDQAREVMEYLEQFSKTNQVVIPIRTDDHLVMVKIEDLILADIDKNLLTIYTVDGIYKTKETLINFQNRINRRNFIQISRHSIINIDHLESLSDSFSGNMMAKMTRGIKSSVSRKYVKSLMNYLGL</sequence>
<dbReference type="PANTHER" id="PTHR37299:SF1">
    <property type="entry name" value="STAGE 0 SPORULATION PROTEIN A HOMOLOG"/>
    <property type="match status" value="1"/>
</dbReference>
<dbReference type="SMART" id="SM00850">
    <property type="entry name" value="LytTR"/>
    <property type="match status" value="1"/>
</dbReference>
<dbReference type="PROSITE" id="PS50930">
    <property type="entry name" value="HTH_LYTTR"/>
    <property type="match status" value="1"/>
</dbReference>
<reference evidence="2 4" key="1">
    <citation type="submission" date="2014-05" db="EMBL/GenBank/DDBJ databases">
        <authorList>
            <person name="Daugherty S.C."/>
            <person name="Tallon L.J."/>
            <person name="Sadzewicz L."/>
            <person name="Kilian M."/>
            <person name="Tettelin H."/>
        </authorList>
    </citation>
    <scope>NUCLEOTIDE SEQUENCE [LARGE SCALE GENOMIC DNA]</scope>
    <source>
        <strain evidence="2 4">SK629</strain>
    </source>
</reference>
<comment type="caution">
    <text evidence="2">The sequence shown here is derived from an EMBL/GenBank/DDBJ whole genome shotgun (WGS) entry which is preliminary data.</text>
</comment>
<evidence type="ECO:0000313" key="5">
    <source>
        <dbReference type="Proteomes" id="UP000193517"/>
    </source>
</evidence>
<dbReference type="EMBL" id="NCVK01000058">
    <property type="protein sequence ID" value="ORO99442.1"/>
    <property type="molecule type" value="Genomic_DNA"/>
</dbReference>
<feature type="domain" description="HTH LytTR-type" evidence="1">
    <location>
        <begin position="47"/>
        <end position="151"/>
    </location>
</feature>
<accession>A0A081PSP7</accession>